<sequence>MEMLGYSDTASSRCRRLTRYLIPRGSLLR</sequence>
<reference evidence="1" key="2">
    <citation type="journal article" date="2015" name="Data Brief">
        <title>Shoot transcriptome of the giant reed, Arundo donax.</title>
        <authorList>
            <person name="Barrero R.A."/>
            <person name="Guerrero F.D."/>
            <person name="Moolhuijzen P."/>
            <person name="Goolsby J.A."/>
            <person name="Tidwell J."/>
            <person name="Bellgard S.E."/>
            <person name="Bellgard M.I."/>
        </authorList>
    </citation>
    <scope>NUCLEOTIDE SEQUENCE</scope>
    <source>
        <tissue evidence="1">Shoot tissue taken approximately 20 cm above the soil surface</tissue>
    </source>
</reference>
<accession>A0A0A8ZE77</accession>
<name>A0A0A8ZE77_ARUDO</name>
<proteinExistence type="predicted"/>
<evidence type="ECO:0000313" key="1">
    <source>
        <dbReference type="EMBL" id="JAD37704.1"/>
    </source>
</evidence>
<dbReference type="AlphaFoldDB" id="A0A0A8ZE77"/>
<protein>
    <submittedName>
        <fullName evidence="1">Uncharacterized protein</fullName>
    </submittedName>
</protein>
<dbReference type="EMBL" id="GBRH01260191">
    <property type="protein sequence ID" value="JAD37704.1"/>
    <property type="molecule type" value="Transcribed_RNA"/>
</dbReference>
<organism evidence="1">
    <name type="scientific">Arundo donax</name>
    <name type="common">Giant reed</name>
    <name type="synonym">Donax arundinaceus</name>
    <dbReference type="NCBI Taxonomy" id="35708"/>
    <lineage>
        <taxon>Eukaryota</taxon>
        <taxon>Viridiplantae</taxon>
        <taxon>Streptophyta</taxon>
        <taxon>Embryophyta</taxon>
        <taxon>Tracheophyta</taxon>
        <taxon>Spermatophyta</taxon>
        <taxon>Magnoliopsida</taxon>
        <taxon>Liliopsida</taxon>
        <taxon>Poales</taxon>
        <taxon>Poaceae</taxon>
        <taxon>PACMAD clade</taxon>
        <taxon>Arundinoideae</taxon>
        <taxon>Arundineae</taxon>
        <taxon>Arundo</taxon>
    </lineage>
</organism>
<reference evidence="1" key="1">
    <citation type="submission" date="2014-09" db="EMBL/GenBank/DDBJ databases">
        <authorList>
            <person name="Magalhaes I.L.F."/>
            <person name="Oliveira U."/>
            <person name="Santos F.R."/>
            <person name="Vidigal T.H.D.A."/>
            <person name="Brescovit A.D."/>
            <person name="Santos A.J."/>
        </authorList>
    </citation>
    <scope>NUCLEOTIDE SEQUENCE</scope>
    <source>
        <tissue evidence="1">Shoot tissue taken approximately 20 cm above the soil surface</tissue>
    </source>
</reference>